<dbReference type="PANTHER" id="PTHR19256:SF44">
    <property type="entry name" value="T CELL RECEPTOR GAMMA VARIABLE 9"/>
    <property type="match status" value="1"/>
</dbReference>
<dbReference type="InterPro" id="IPR013783">
    <property type="entry name" value="Ig-like_fold"/>
</dbReference>
<name>A0A8C9NUR6_SERCA</name>
<evidence type="ECO:0000256" key="1">
    <source>
        <dbReference type="ARBA" id="ARBA00023170"/>
    </source>
</evidence>
<dbReference type="PROSITE" id="PS50835">
    <property type="entry name" value="IG_LIKE"/>
    <property type="match status" value="1"/>
</dbReference>
<proteinExistence type="predicted"/>
<dbReference type="InterPro" id="IPR051117">
    <property type="entry name" value="TRG_var/const_region"/>
</dbReference>
<evidence type="ECO:0000313" key="4">
    <source>
        <dbReference type="Ensembl" id="ENSSCAP00000023475.1"/>
    </source>
</evidence>
<dbReference type="InterPro" id="IPR007110">
    <property type="entry name" value="Ig-like_dom"/>
</dbReference>
<dbReference type="Pfam" id="PF07686">
    <property type="entry name" value="V-set"/>
    <property type="match status" value="1"/>
</dbReference>
<keyword evidence="5" id="KW-1185">Reference proteome</keyword>
<evidence type="ECO:0000313" key="5">
    <source>
        <dbReference type="Proteomes" id="UP000694409"/>
    </source>
</evidence>
<keyword evidence="2" id="KW-0393">Immunoglobulin domain</keyword>
<dbReference type="InterPro" id="IPR036179">
    <property type="entry name" value="Ig-like_dom_sf"/>
</dbReference>
<dbReference type="InterPro" id="IPR013106">
    <property type="entry name" value="Ig_V-set"/>
</dbReference>
<dbReference type="AlphaFoldDB" id="A0A8C9NUR6"/>
<dbReference type="SUPFAM" id="SSF48726">
    <property type="entry name" value="Immunoglobulin"/>
    <property type="match status" value="1"/>
</dbReference>
<reference evidence="4" key="2">
    <citation type="submission" date="2025-09" db="UniProtKB">
        <authorList>
            <consortium name="Ensembl"/>
        </authorList>
    </citation>
    <scope>IDENTIFICATION</scope>
</reference>
<dbReference type="Ensembl" id="ENSSCAT00000026139.1">
    <property type="protein sequence ID" value="ENSSCAP00000023475.1"/>
    <property type="gene ID" value="ENSSCAG00000016822.1"/>
</dbReference>
<dbReference type="OMA" id="RIECHAT"/>
<accession>A0A8C9NUR6</accession>
<dbReference type="GeneTree" id="ENSGT00960000190022"/>
<protein>
    <recommendedName>
        <fullName evidence="3">Ig-like domain-containing protein</fullName>
    </recommendedName>
</protein>
<keyword evidence="1" id="KW-0675">Receptor</keyword>
<dbReference type="PANTHER" id="PTHR19256">
    <property type="entry name" value="T-CELL RECEPTOR GAMMA CHAIN"/>
    <property type="match status" value="1"/>
</dbReference>
<feature type="domain" description="Ig-like" evidence="3">
    <location>
        <begin position="31"/>
        <end position="103"/>
    </location>
</feature>
<dbReference type="Proteomes" id="UP000694409">
    <property type="component" value="Unassembled WGS sequence"/>
</dbReference>
<evidence type="ECO:0000259" key="3">
    <source>
        <dbReference type="PROSITE" id="PS50835"/>
    </source>
</evidence>
<dbReference type="Gene3D" id="2.60.40.10">
    <property type="entry name" value="Immunoglobulins"/>
    <property type="match status" value="1"/>
</dbReference>
<sequence length="103" mass="12172">VNCHGTFFQIIWMRKQWRWEVQTLISITKPEGKTVLINCHVSSHDFSNVFIHWYQKRVNEAPKRIAYMFSRFFLEDQSDEGKFTVEKDPSKSVCSLTVSNVTL</sequence>
<evidence type="ECO:0000256" key="2">
    <source>
        <dbReference type="ARBA" id="ARBA00023319"/>
    </source>
</evidence>
<organism evidence="4 5">
    <name type="scientific">Serinus canaria</name>
    <name type="common">Island canary</name>
    <name type="synonym">Fringilla canaria</name>
    <dbReference type="NCBI Taxonomy" id="9135"/>
    <lineage>
        <taxon>Eukaryota</taxon>
        <taxon>Metazoa</taxon>
        <taxon>Chordata</taxon>
        <taxon>Craniata</taxon>
        <taxon>Vertebrata</taxon>
        <taxon>Euteleostomi</taxon>
        <taxon>Archelosauria</taxon>
        <taxon>Archosauria</taxon>
        <taxon>Dinosauria</taxon>
        <taxon>Saurischia</taxon>
        <taxon>Theropoda</taxon>
        <taxon>Coelurosauria</taxon>
        <taxon>Aves</taxon>
        <taxon>Neognathae</taxon>
        <taxon>Neoaves</taxon>
        <taxon>Telluraves</taxon>
        <taxon>Australaves</taxon>
        <taxon>Passeriformes</taxon>
        <taxon>Passeroidea</taxon>
        <taxon>Fringillidae</taxon>
        <taxon>Carduelinae</taxon>
        <taxon>Serinus</taxon>
    </lineage>
</organism>
<reference evidence="4" key="1">
    <citation type="submission" date="2025-08" db="UniProtKB">
        <authorList>
            <consortium name="Ensembl"/>
        </authorList>
    </citation>
    <scope>IDENTIFICATION</scope>
</reference>